<keyword evidence="3" id="KW-0732">Signal</keyword>
<reference evidence="8 9" key="1">
    <citation type="submission" date="2019-03" db="EMBL/GenBank/DDBJ databases">
        <title>Novel species of Flavobacterium.</title>
        <authorList>
            <person name="Liu Q."/>
            <person name="Xin Y.-H."/>
        </authorList>
    </citation>
    <scope>NUCLEOTIDE SEQUENCE [LARGE SCALE GENOMIC DNA]</scope>
    <source>
        <strain evidence="8 9">LB2P22</strain>
    </source>
</reference>
<dbReference type="Pfam" id="PF14322">
    <property type="entry name" value="SusD-like_3"/>
    <property type="match status" value="1"/>
</dbReference>
<keyword evidence="9" id="KW-1185">Reference proteome</keyword>
<evidence type="ECO:0000313" key="8">
    <source>
        <dbReference type="EMBL" id="TDE31298.1"/>
    </source>
</evidence>
<gene>
    <name evidence="8" type="ORF">E0I61_00930</name>
</gene>
<keyword evidence="5" id="KW-0998">Cell outer membrane</keyword>
<evidence type="ECO:0000256" key="4">
    <source>
        <dbReference type="ARBA" id="ARBA00023136"/>
    </source>
</evidence>
<keyword evidence="4" id="KW-0472">Membrane</keyword>
<dbReference type="RefSeq" id="WP_132068803.1">
    <property type="nucleotide sequence ID" value="NZ_SMLH01000001.1"/>
</dbReference>
<accession>A0ABY2DUA7</accession>
<feature type="domain" description="RagB/SusD" evidence="6">
    <location>
        <begin position="316"/>
        <end position="625"/>
    </location>
</feature>
<evidence type="ECO:0000259" key="6">
    <source>
        <dbReference type="Pfam" id="PF07980"/>
    </source>
</evidence>
<dbReference type="EMBL" id="SMLH01000001">
    <property type="protein sequence ID" value="TDE31298.1"/>
    <property type="molecule type" value="Genomic_DNA"/>
</dbReference>
<dbReference type="PROSITE" id="PS51257">
    <property type="entry name" value="PROKAR_LIPOPROTEIN"/>
    <property type="match status" value="1"/>
</dbReference>
<dbReference type="InterPro" id="IPR011990">
    <property type="entry name" value="TPR-like_helical_dom_sf"/>
</dbReference>
<comment type="subcellular location">
    <subcellularLocation>
        <location evidence="1">Cell outer membrane</location>
    </subcellularLocation>
</comment>
<feature type="domain" description="SusD-like N-terminal" evidence="7">
    <location>
        <begin position="110"/>
        <end position="234"/>
    </location>
</feature>
<comment type="similarity">
    <text evidence="2">Belongs to the SusD family.</text>
</comment>
<evidence type="ECO:0000256" key="3">
    <source>
        <dbReference type="ARBA" id="ARBA00022729"/>
    </source>
</evidence>
<comment type="caution">
    <text evidence="8">The sequence shown here is derived from an EMBL/GenBank/DDBJ whole genome shotgun (WGS) entry which is preliminary data.</text>
</comment>
<organism evidence="8 9">
    <name type="scientific">Flavobacterium ranwuense</name>
    <dbReference type="NCBI Taxonomy" id="2541725"/>
    <lineage>
        <taxon>Bacteria</taxon>
        <taxon>Pseudomonadati</taxon>
        <taxon>Bacteroidota</taxon>
        <taxon>Flavobacteriia</taxon>
        <taxon>Flavobacteriales</taxon>
        <taxon>Flavobacteriaceae</taxon>
        <taxon>Flavobacterium</taxon>
    </lineage>
</organism>
<evidence type="ECO:0000313" key="9">
    <source>
        <dbReference type="Proteomes" id="UP000294685"/>
    </source>
</evidence>
<evidence type="ECO:0000256" key="2">
    <source>
        <dbReference type="ARBA" id="ARBA00006275"/>
    </source>
</evidence>
<dbReference type="Gene3D" id="1.25.40.390">
    <property type="match status" value="1"/>
</dbReference>
<evidence type="ECO:0000256" key="1">
    <source>
        <dbReference type="ARBA" id="ARBA00004442"/>
    </source>
</evidence>
<dbReference type="InterPro" id="IPR033985">
    <property type="entry name" value="SusD-like_N"/>
</dbReference>
<dbReference type="Pfam" id="PF07980">
    <property type="entry name" value="SusD_RagB"/>
    <property type="match status" value="1"/>
</dbReference>
<evidence type="ECO:0000259" key="7">
    <source>
        <dbReference type="Pfam" id="PF14322"/>
    </source>
</evidence>
<dbReference type="Proteomes" id="UP000294685">
    <property type="component" value="Unassembled WGS sequence"/>
</dbReference>
<proteinExistence type="inferred from homology"/>
<protein>
    <submittedName>
        <fullName evidence="8">RagB/SusD family nutrient uptake outer membrane protein</fullName>
    </submittedName>
</protein>
<evidence type="ECO:0000256" key="5">
    <source>
        <dbReference type="ARBA" id="ARBA00023237"/>
    </source>
</evidence>
<dbReference type="SUPFAM" id="SSF48452">
    <property type="entry name" value="TPR-like"/>
    <property type="match status" value="1"/>
</dbReference>
<name>A0ABY2DUA7_9FLAO</name>
<sequence length="625" mass="70129">MKNSIKIFLFTLVLGFSSCSKDYLDVSDELSGGLNNVDQVFDNAAYTRRWYANVFTGIPDYTDMVHANWDAGGQTGLQNPWTGMTDEINTGYGDNANYQIAFRNSSNMGFHRWNTLYALIRQANIFLEKAKVIPDSGVNADKLESIELDKMIVNVKFMRAYYHYLLLEQYGPVPIMDRSYNPGEDLDIPRSSVDEVVNFIDAELVKVIPLLPQTPATNDDVKALPTKGAALAVRGKLWIHAASPLLNGGFTEALALADTDGKKLFPAADPAKWNKAVQALKDLIDYANGNHQLYKNTGVFDPAKSVYELFQVYNSEIIWATSVNGNVGLNGDRWERRATPRSETNGLGSTAVLQELVDDFYMKDGKPIKATSFLPASTAYSETGTSSYTEAVTAAAPFASATPTPVNNMYINREPRFYNTVFFAGRRWHVSNKVTHFYVGTPNDRSVPPAQYTASGYLLYKRYNRTVSLPSPGLATRFRPSIIFRLAEFYLLYAEALNEVSPGSPDVLKYVNLVRERAGLPNLEVLNAGIAGNKALQREAIRRESRIELATEGQRYFDVRRWMIAEAPEGRQAGDFSGMNMAGNATTFFQRTNFQTRIFERKQYLYPIPFSEMQKSKNLVQNWGW</sequence>
<dbReference type="InterPro" id="IPR012944">
    <property type="entry name" value="SusD_RagB_dom"/>
</dbReference>